<organism evidence="1 2">
    <name type="scientific">Geobacillus subterraneus</name>
    <dbReference type="NCBI Taxonomy" id="129338"/>
    <lineage>
        <taxon>Bacteria</taxon>
        <taxon>Bacillati</taxon>
        <taxon>Bacillota</taxon>
        <taxon>Bacilli</taxon>
        <taxon>Bacillales</taxon>
        <taxon>Anoxybacillaceae</taxon>
        <taxon>Geobacillus</taxon>
    </lineage>
</organism>
<sequence length="67" mass="7848">MLGDTFILLEIRQQGLFLCLSEFYLAPRVYIYFNDPLTGTKNKKAPKSEFIQAWIQMGKQAITYNRN</sequence>
<gene>
    <name evidence="1" type="ORF">GS3922_12020</name>
</gene>
<dbReference type="EMBL" id="CP014342">
    <property type="protein sequence ID" value="AMX84330.1"/>
    <property type="molecule type" value="Genomic_DNA"/>
</dbReference>
<accession>A0ABM6ADA4</accession>
<keyword evidence="2" id="KW-1185">Reference proteome</keyword>
<dbReference type="GeneID" id="32408295"/>
<evidence type="ECO:0000313" key="1">
    <source>
        <dbReference type="EMBL" id="AMX84330.1"/>
    </source>
</evidence>
<name>A0ABM6ADA4_9BACL</name>
<protein>
    <submittedName>
        <fullName evidence="1">Uncharacterized protein</fullName>
    </submittedName>
</protein>
<dbReference type="Gene3D" id="3.90.70.10">
    <property type="entry name" value="Cysteine proteinases"/>
    <property type="match status" value="1"/>
</dbReference>
<dbReference type="Proteomes" id="UP000076226">
    <property type="component" value="Chromosome"/>
</dbReference>
<reference evidence="1 2" key="1">
    <citation type="submission" date="2016-02" db="EMBL/GenBank/DDBJ databases">
        <title>Complete genome sequence of Geobacillus subterraneus KCTC 3922T.</title>
        <authorList>
            <person name="Lee D.-W."/>
            <person name="Lee Y.-J."/>
            <person name="Lee S.-J."/>
            <person name="Park G.-S."/>
            <person name="Lee S.-J."/>
            <person name="Shin J.-H."/>
        </authorList>
    </citation>
    <scope>NUCLEOTIDE SEQUENCE [LARGE SCALE GENOMIC DNA]</scope>
    <source>
        <strain evidence="1 2">KCTC 3922</strain>
    </source>
</reference>
<evidence type="ECO:0000313" key="2">
    <source>
        <dbReference type="Proteomes" id="UP000076226"/>
    </source>
</evidence>
<proteinExistence type="predicted"/>